<dbReference type="PANTHER" id="PTHR21666">
    <property type="entry name" value="PEPTIDASE-RELATED"/>
    <property type="match status" value="1"/>
</dbReference>
<feature type="domain" description="Csd3-like second N-terminal" evidence="9">
    <location>
        <begin position="157"/>
        <end position="268"/>
    </location>
</feature>
<evidence type="ECO:0000256" key="7">
    <source>
        <dbReference type="ARBA" id="ARBA00023049"/>
    </source>
</evidence>
<dbReference type="Pfam" id="PF01551">
    <property type="entry name" value="Peptidase_M23"/>
    <property type="match status" value="1"/>
</dbReference>
<dbReference type="CDD" id="cd12797">
    <property type="entry name" value="M23_peptidase"/>
    <property type="match status" value="1"/>
</dbReference>
<evidence type="ECO:0000256" key="1">
    <source>
        <dbReference type="ARBA" id="ARBA00001947"/>
    </source>
</evidence>
<keyword evidence="7" id="KW-0482">Metalloprotease</keyword>
<dbReference type="InterPro" id="IPR016047">
    <property type="entry name" value="M23ase_b-sheet_dom"/>
</dbReference>
<evidence type="ECO:0000259" key="8">
    <source>
        <dbReference type="Pfam" id="PF01551"/>
    </source>
</evidence>
<dbReference type="PROSITE" id="PS51257">
    <property type="entry name" value="PROKAR_LIPOPROTEIN"/>
    <property type="match status" value="1"/>
</dbReference>
<dbReference type="Pfam" id="PF19425">
    <property type="entry name" value="Csd3_N2"/>
    <property type="match status" value="1"/>
</dbReference>
<keyword evidence="6" id="KW-0862">Zinc</keyword>
<keyword evidence="11" id="KW-1185">Reference proteome</keyword>
<dbReference type="Gene3D" id="2.70.70.10">
    <property type="entry name" value="Glucose Permease (Domain IIA)"/>
    <property type="match status" value="1"/>
</dbReference>
<sequence length="433" mass="49249">MRTYWGIFLGALLVLSCKDQPAETAANDGEQEKAAPVTPRFAYGFNLGDFEVVEDTIRSGDSFGELMLANKVAYPKIHELAQNYKDTFDVRRIRAGKPYLILKSKDTAGAAQVFIYQEDPINYTVVDFRDSVRAYRSKRKVTYVQKEASGVIPQGGSLSNVIVGQGLDYYLTYDLSQIYAWTIDFFKLNPGDKFKIVYQEKYINDSIYAGVGPIEAAYFEHNGEPFYAFAYHSDSLDVREYYDEQANNLRRTFLRAPLKFGRLSSRYNLNRRIRYYGYKVRPHKGTDYAAPVGTPILATADGVVTESTQKGGNGKYVKIRHNGTYSTQYLHMKAQKVKKGQFVRQGDVIGWIGMTGNTSGPHVCYRFWKNGRQVDPLREKLPLAEPLAEALRPAYFEYIDTYREQLDCIEFPLMEDGEDLLTLNDPEDAAAQN</sequence>
<comment type="caution">
    <text evidence="10">The sequence shown here is derived from an EMBL/GenBank/DDBJ whole genome shotgun (WGS) entry which is preliminary data.</text>
</comment>
<keyword evidence="3" id="KW-0645">Protease</keyword>
<dbReference type="InterPro" id="IPR050570">
    <property type="entry name" value="Cell_wall_metabolism_enzyme"/>
</dbReference>
<evidence type="ECO:0000313" key="10">
    <source>
        <dbReference type="EMBL" id="MCO5724467.1"/>
    </source>
</evidence>
<keyword evidence="5" id="KW-0378">Hydrolase</keyword>
<protein>
    <submittedName>
        <fullName evidence="10">Peptidoglycan DD-metalloendopeptidase family protein</fullName>
    </submittedName>
</protein>
<accession>A0ABT1AXW5</accession>
<dbReference type="EMBL" id="JAMXIB010000004">
    <property type="protein sequence ID" value="MCO5724467.1"/>
    <property type="molecule type" value="Genomic_DNA"/>
</dbReference>
<proteinExistence type="predicted"/>
<dbReference type="InterPro" id="IPR011055">
    <property type="entry name" value="Dup_hybrid_motif"/>
</dbReference>
<evidence type="ECO:0000256" key="6">
    <source>
        <dbReference type="ARBA" id="ARBA00022833"/>
    </source>
</evidence>
<evidence type="ECO:0000259" key="9">
    <source>
        <dbReference type="Pfam" id="PF19425"/>
    </source>
</evidence>
<dbReference type="RefSeq" id="WP_252740845.1">
    <property type="nucleotide sequence ID" value="NZ_JAMXIB010000004.1"/>
</dbReference>
<reference evidence="10 11" key="1">
    <citation type="submission" date="2022-06" db="EMBL/GenBank/DDBJ databases">
        <authorList>
            <person name="Xuan X."/>
        </authorList>
    </citation>
    <scope>NUCLEOTIDE SEQUENCE [LARGE SCALE GENOMIC DNA]</scope>
    <source>
        <strain evidence="10 11">2V75</strain>
    </source>
</reference>
<gene>
    <name evidence="10" type="ORF">NG653_06345</name>
</gene>
<evidence type="ECO:0000256" key="3">
    <source>
        <dbReference type="ARBA" id="ARBA00022670"/>
    </source>
</evidence>
<keyword evidence="4" id="KW-0479">Metal-binding</keyword>
<dbReference type="Gene3D" id="3.10.450.350">
    <property type="match status" value="1"/>
</dbReference>
<name>A0ABT1AXW5_9FLAO</name>
<dbReference type="PANTHER" id="PTHR21666:SF288">
    <property type="entry name" value="CELL DIVISION PROTEIN YTFB"/>
    <property type="match status" value="1"/>
</dbReference>
<feature type="domain" description="M23ase beta-sheet core" evidence="8">
    <location>
        <begin position="282"/>
        <end position="376"/>
    </location>
</feature>
<evidence type="ECO:0000313" key="11">
    <source>
        <dbReference type="Proteomes" id="UP001206312"/>
    </source>
</evidence>
<comment type="cofactor">
    <cofactor evidence="1">
        <name>Zn(2+)</name>
        <dbReference type="ChEBI" id="CHEBI:29105"/>
    </cofactor>
</comment>
<dbReference type="InterPro" id="IPR045834">
    <property type="entry name" value="Csd3_N2"/>
</dbReference>
<evidence type="ECO:0000256" key="4">
    <source>
        <dbReference type="ARBA" id="ARBA00022723"/>
    </source>
</evidence>
<organism evidence="10 11">
    <name type="scientific">Robiginitalea marina</name>
    <dbReference type="NCBI Taxonomy" id="2954105"/>
    <lineage>
        <taxon>Bacteria</taxon>
        <taxon>Pseudomonadati</taxon>
        <taxon>Bacteroidota</taxon>
        <taxon>Flavobacteriia</taxon>
        <taxon>Flavobacteriales</taxon>
        <taxon>Flavobacteriaceae</taxon>
        <taxon>Robiginitalea</taxon>
    </lineage>
</organism>
<evidence type="ECO:0000256" key="5">
    <source>
        <dbReference type="ARBA" id="ARBA00022801"/>
    </source>
</evidence>
<dbReference type="Proteomes" id="UP001206312">
    <property type="component" value="Unassembled WGS sequence"/>
</dbReference>
<comment type="subcellular location">
    <subcellularLocation>
        <location evidence="2">Cell envelope</location>
    </subcellularLocation>
</comment>
<dbReference type="SUPFAM" id="SSF51261">
    <property type="entry name" value="Duplicated hybrid motif"/>
    <property type="match status" value="1"/>
</dbReference>
<evidence type="ECO:0000256" key="2">
    <source>
        <dbReference type="ARBA" id="ARBA00004196"/>
    </source>
</evidence>